<reference evidence="2" key="1">
    <citation type="journal article" date="2021" name="Proc. Natl. Acad. Sci. U.S.A.">
        <title>A Catalog of Tens of Thousands of Viruses from Human Metagenomes Reveals Hidden Associations with Chronic Diseases.</title>
        <authorList>
            <person name="Tisza M.J."/>
            <person name="Buck C.B."/>
        </authorList>
    </citation>
    <scope>NUCLEOTIDE SEQUENCE</scope>
    <source>
        <strain evidence="2">Ct0eR1</strain>
    </source>
</reference>
<accession>A0A8S5UH63</accession>
<evidence type="ECO:0000256" key="1">
    <source>
        <dbReference type="SAM" id="MobiDB-lite"/>
    </source>
</evidence>
<evidence type="ECO:0000313" key="2">
    <source>
        <dbReference type="EMBL" id="DAF93823.1"/>
    </source>
</evidence>
<sequence length="34" mass="3472">MSVSAPTYSSPTQPTLSCRNAPAGNPPRLARGSV</sequence>
<name>A0A8S5UH63_9CAUD</name>
<feature type="compositionally biased region" description="Polar residues" evidence="1">
    <location>
        <begin position="1"/>
        <end position="18"/>
    </location>
</feature>
<dbReference type="EMBL" id="BK016087">
    <property type="protein sequence ID" value="DAF93823.1"/>
    <property type="molecule type" value="Genomic_DNA"/>
</dbReference>
<proteinExistence type="predicted"/>
<protein>
    <submittedName>
        <fullName evidence="2">Uncharacterized protein</fullName>
    </submittedName>
</protein>
<organism evidence="2">
    <name type="scientific">Siphoviridae sp. ct0eR1</name>
    <dbReference type="NCBI Taxonomy" id="2825297"/>
    <lineage>
        <taxon>Viruses</taxon>
        <taxon>Duplodnaviria</taxon>
        <taxon>Heunggongvirae</taxon>
        <taxon>Uroviricota</taxon>
        <taxon>Caudoviricetes</taxon>
    </lineage>
</organism>
<feature type="region of interest" description="Disordered" evidence="1">
    <location>
        <begin position="1"/>
        <end position="34"/>
    </location>
</feature>